<dbReference type="OrthoDB" id="8613196at2"/>
<keyword evidence="1" id="KW-0812">Transmembrane</keyword>
<proteinExistence type="predicted"/>
<reference evidence="2 3" key="1">
    <citation type="submission" date="2018-05" db="EMBL/GenBank/DDBJ databases">
        <title>Reference genomes for bee gut microbiota database.</title>
        <authorList>
            <person name="Ellegaard K.M."/>
        </authorList>
    </citation>
    <scope>NUCLEOTIDE SEQUENCE [LARGE SCALE GENOMIC DNA]</scope>
    <source>
        <strain evidence="2 3">ESL0172</strain>
    </source>
</reference>
<dbReference type="Proteomes" id="UP000247673">
    <property type="component" value="Unassembled WGS sequence"/>
</dbReference>
<sequence length="216" mass="25544">MKQRVKEPYYAFNPKEAHFLFERTIRFESRAELLAKISRIIHRMYFPKKAIITFFALIVALILAIIVTYIVNLFSPSFANKVGKYLTVIPLIDIGILVYLVDHYLKIYLEIRSVKKLYKKNLEWPVECYCAYFQEGIYIKSIDMEGIFYWDDFMAMGCSKDALVFHFCPARTPSGKFFKQYYPRLDNVYIFIDGDEQVRSLIAAVNKHYKDLVTFK</sequence>
<comment type="caution">
    <text evidence="2">The sequence shown here is derived from an EMBL/GenBank/DDBJ whole genome shotgun (WGS) entry which is preliminary data.</text>
</comment>
<feature type="transmembrane region" description="Helical" evidence="1">
    <location>
        <begin position="50"/>
        <end position="71"/>
    </location>
</feature>
<evidence type="ECO:0000313" key="3">
    <source>
        <dbReference type="Proteomes" id="UP000247673"/>
    </source>
</evidence>
<keyword evidence="1" id="KW-1133">Transmembrane helix</keyword>
<organism evidence="2 3">
    <name type="scientific">Gilliamella apis</name>
    <dbReference type="NCBI Taxonomy" id="1970738"/>
    <lineage>
        <taxon>Bacteria</taxon>
        <taxon>Pseudomonadati</taxon>
        <taxon>Pseudomonadota</taxon>
        <taxon>Gammaproteobacteria</taxon>
        <taxon>Orbales</taxon>
        <taxon>Orbaceae</taxon>
        <taxon>Gilliamella</taxon>
    </lineage>
</organism>
<name>A0A2V4DWF2_9GAMM</name>
<feature type="transmembrane region" description="Helical" evidence="1">
    <location>
        <begin position="83"/>
        <end position="105"/>
    </location>
</feature>
<accession>A0A2V4DWF2</accession>
<protein>
    <recommendedName>
        <fullName evidence="4">YcxB-like protein domain-containing protein</fullName>
    </recommendedName>
</protein>
<keyword evidence="3" id="KW-1185">Reference proteome</keyword>
<evidence type="ECO:0008006" key="4">
    <source>
        <dbReference type="Google" id="ProtNLM"/>
    </source>
</evidence>
<evidence type="ECO:0000256" key="1">
    <source>
        <dbReference type="SAM" id="Phobius"/>
    </source>
</evidence>
<gene>
    <name evidence="2" type="ORF">DKK78_06080</name>
</gene>
<dbReference type="AlphaFoldDB" id="A0A2V4DWF2"/>
<keyword evidence="1" id="KW-0472">Membrane</keyword>
<evidence type="ECO:0000313" key="2">
    <source>
        <dbReference type="EMBL" id="PXY91879.1"/>
    </source>
</evidence>
<dbReference type="RefSeq" id="WP_110447795.1">
    <property type="nucleotide sequence ID" value="NZ_CP132381.1"/>
</dbReference>
<dbReference type="EMBL" id="QGLO01000004">
    <property type="protein sequence ID" value="PXY91879.1"/>
    <property type="molecule type" value="Genomic_DNA"/>
</dbReference>